<organism evidence="1 2">
    <name type="scientific">Tritrichomonas foetus</name>
    <dbReference type="NCBI Taxonomy" id="1144522"/>
    <lineage>
        <taxon>Eukaryota</taxon>
        <taxon>Metamonada</taxon>
        <taxon>Parabasalia</taxon>
        <taxon>Tritrichomonadida</taxon>
        <taxon>Tritrichomonadidae</taxon>
        <taxon>Tritrichomonas</taxon>
    </lineage>
</organism>
<dbReference type="AlphaFoldDB" id="A0A1J4L2B4"/>
<accession>A0A1J4L2B4</accession>
<keyword evidence="2" id="KW-1185">Reference proteome</keyword>
<comment type="caution">
    <text evidence="1">The sequence shown here is derived from an EMBL/GenBank/DDBJ whole genome shotgun (WGS) entry which is preliminary data.</text>
</comment>
<dbReference type="GeneID" id="94824514"/>
<dbReference type="EMBL" id="MLAK01000001">
    <property type="protein sequence ID" value="OHT17655.1"/>
    <property type="molecule type" value="Genomic_DNA"/>
</dbReference>
<dbReference type="VEuPathDB" id="TrichDB:TRFO_00940"/>
<gene>
    <name evidence="1" type="ORF">TRFO_00940</name>
</gene>
<dbReference type="InterPro" id="IPR016024">
    <property type="entry name" value="ARM-type_fold"/>
</dbReference>
<dbReference type="Proteomes" id="UP000179807">
    <property type="component" value="Unassembled WGS sequence"/>
</dbReference>
<reference evidence="1" key="1">
    <citation type="submission" date="2016-10" db="EMBL/GenBank/DDBJ databases">
        <authorList>
            <person name="Benchimol M."/>
            <person name="Almeida L.G."/>
            <person name="Vasconcelos A.T."/>
            <person name="Perreira-Neves A."/>
            <person name="Rosa I.A."/>
            <person name="Tasca T."/>
            <person name="Bogo M.R."/>
            <person name="de Souza W."/>
        </authorList>
    </citation>
    <scope>NUCLEOTIDE SEQUENCE [LARGE SCALE GENOMIC DNA]</scope>
    <source>
        <strain evidence="1">K</strain>
    </source>
</reference>
<dbReference type="RefSeq" id="XP_068370791.1">
    <property type="nucleotide sequence ID" value="XM_068489810.1"/>
</dbReference>
<sequence length="531" mass="61261">MQSSYKLNPDQDQDFLRRRSEVIRELFTKNTREDSAEMNDQYNPDDFYSFARALQNGVLHASEDTIGSALANMRIFLGNCSELMDSESTIFPILNILCEIDFIGCSLQILQNVHRPEYIECLLEVFEAIFYFPEIQNHDLYRIENTDLLDEFTKIAIQPQIILDQESNTFQFGLVSLTSIFGNVHNMSSVLYNSISIYSINCIINYISRSNTLIKYTFENVCPRLYENFIEEKSNEQYVRSTDANVIKCILYLFRNVVTYLNSVLTPNDLVQFMNTFLECISINNLPDSDALYGILNCIEQNISVVDLYLNSPLLECLPRFMMNDDSDISLYSMIAISTILCLGSAKSRQELLKYINWDNFYQIGYSRKDPAILYALCVAIRKILNKNPMLISNMIDSKLFYIIVHLAEEGTYEVKMAAFRCIVKRFTLLPMNFLEYMFVTGDFADIMIDFLPELNDKMAIAVIHAFTHVLKVGTSRNIILSLHQKGLYERLMESIEPLQDADDPNLSDQACQFIEDFSITQAEIEDAEEL</sequence>
<name>A0A1J4L2B4_9EUKA</name>
<evidence type="ECO:0000313" key="2">
    <source>
        <dbReference type="Proteomes" id="UP000179807"/>
    </source>
</evidence>
<evidence type="ECO:0000313" key="1">
    <source>
        <dbReference type="EMBL" id="OHT17655.1"/>
    </source>
</evidence>
<proteinExistence type="predicted"/>
<dbReference type="Gene3D" id="1.25.10.10">
    <property type="entry name" value="Leucine-rich Repeat Variant"/>
    <property type="match status" value="1"/>
</dbReference>
<dbReference type="SUPFAM" id="SSF48371">
    <property type="entry name" value="ARM repeat"/>
    <property type="match status" value="1"/>
</dbReference>
<protein>
    <submittedName>
        <fullName evidence="1">Uncharacterized protein</fullName>
    </submittedName>
</protein>
<dbReference type="InterPro" id="IPR011989">
    <property type="entry name" value="ARM-like"/>
</dbReference>